<dbReference type="SUPFAM" id="SSF49313">
    <property type="entry name" value="Cadherin-like"/>
    <property type="match status" value="6"/>
</dbReference>
<evidence type="ECO:0000256" key="2">
    <source>
        <dbReference type="ARBA" id="ARBA00022737"/>
    </source>
</evidence>
<keyword evidence="8" id="KW-0732">Signal</keyword>
<dbReference type="InterPro" id="IPR015919">
    <property type="entry name" value="Cadherin-like_sf"/>
</dbReference>
<feature type="domain" description="Cadherin" evidence="9">
    <location>
        <begin position="1436"/>
        <end position="1545"/>
    </location>
</feature>
<keyword evidence="4 7" id="KW-0472">Membrane</keyword>
<dbReference type="InterPro" id="IPR036179">
    <property type="entry name" value="Ig-like_dom_sf"/>
</dbReference>
<proteinExistence type="predicted"/>
<feature type="domain" description="Cadherin" evidence="9">
    <location>
        <begin position="1546"/>
        <end position="1650"/>
    </location>
</feature>
<feature type="chain" id="PRO_5046175238" evidence="8">
    <location>
        <begin position="18"/>
        <end position="2446"/>
    </location>
</feature>
<feature type="signal peptide" evidence="8">
    <location>
        <begin position="1"/>
        <end position="17"/>
    </location>
</feature>
<dbReference type="SUPFAM" id="SSF49842">
    <property type="entry name" value="TNF-like"/>
    <property type="match status" value="4"/>
</dbReference>
<keyword evidence="11" id="KW-1185">Reference proteome</keyword>
<dbReference type="InterPro" id="IPR008983">
    <property type="entry name" value="Tumour_necrosis_fac-like_dom"/>
</dbReference>
<dbReference type="PANTHER" id="PTHR24027:SF438">
    <property type="entry name" value="CADHERIN 23"/>
    <property type="match status" value="1"/>
</dbReference>
<comment type="subcellular location">
    <subcellularLocation>
        <location evidence="1">Membrane</location>
    </subcellularLocation>
</comment>
<dbReference type="SMART" id="SM00112">
    <property type="entry name" value="CA"/>
    <property type="match status" value="6"/>
</dbReference>
<evidence type="ECO:0000313" key="12">
    <source>
        <dbReference type="RefSeq" id="XP_065643563.1"/>
    </source>
</evidence>
<sequence length="2446" mass="270458">MFVFMLSLCINYQYSGAFSNIAVSSYLNENIQIAVVGWSKISSWSVSAGFGHFTSSSIFNTSDFKVLQSGIYQIFTTITFSGAQNGIFKVALVSNNDLINSHPGLSSSFQDSVGYKSLSVFGTTRLFSGDVVSVYVFSELDQSWIIRGGSESTFCIQFVSFYNQVPGFSSYLTQEYYIENNDWNSILKWNAKGRPGLFKSRTGFSQDVGKFVSICDGIYQFSANILISASKSGHYDIGILLNGVPDDSITGADIGADPQSLLFSLSMSISLKLNIGDSVVIVSRGTESYIVKMQSGFFGILVNEGGSTPGISSMLTAPIVNYGGSWLTIPIPIPTSGYGQFQTPSNSVKSNGRFSFTQTQIFIISAIINVQTSSSSLSLILSLQNDPSTFSNQRTGLFTTNLRTSKNSSYSIAGILELQAGQPLFIYLYLTSPGTYSIQPGSRVCVAAVQQEYESFNVVLPSSVYQTKSNDWVVVDTWSESQKSDSFVFTEKLVSGKYTAMATGIYYLSANVIFKDSNGPIYIMIAVNNQLSKRTALYATKGKPSVVQDSLSVSGALFIKKDSYVNVYVMIENDNSWSIDIDSTFSMVFLGYQTNIFGVTTVLTNSLAYTTSGWFKIGKWKSQPVAGPFFDFGGGFNPDTGDFVAPKAGFYIVSAGIKMVQASAVGSSFTLNVAVNSNPSTLQYQNGIQDYLQNGNVAPTTNDFYSLVVSGLVLVNVGDSINLYIQSVADPSYTISQDSYVSIVFISSTNNLYSSGMQLMLDPTLDQQQSASDWSKVKYWQNNRVSTATGVFSSGNLLKLDSVMGTVTVQETGIYYIFVNLAIAPDLNNYQIAVYTTLTSMTSLITRFSDKDHSQYTMKVYGALYLYKGQELSIRVKPSAANAQWENLRSYSGWSFVRIPPYLPIPSVGAGKPSIDSLPFIKVGYYTRLRNWNVTMSTILGVDGEGLNQRDGVYTVFLDGVYLISSTLVIKTNKSQISIGIKIGINADLSDILVVKSGVGPSYLYPVCSGICTISITQAVQLLVGHTVAIFVQSDALTTYVSELSVISLKLINPLRLLDGFSCQLLSEILISSSGDQKIVGWSAVESIHYTNSTQANEYIISKGGIYLAAFNMDLINIYGFISIKQYLGTSIINLFEYYNEGLLPFSLSSATVVSLNVGDVYSLKINALSDNSYSIGKPSSSSLTFIGDDTYGFSAVQFRINNNFYNQSKWYPINGWITNGSSWLFEYGQGFLSRQDYIVEKSGFYFITANIIFDKAQNENVLEMVVVLNKVDTVLYDQKILSLKSSTTSTVRGGVFLNNLDYLQLLIRLSSNNDNLIIKKESSFSIVRIGFDTLSTTCVDNGPNILGDLSQKNARLNQGENLNLEISATGSNLTYQWLKNFELLKGMTSQVLKLINLKTSDSGSYTCEAIQNAVRVSSSIAKIIVFDPYPVFLNPSSDYNLTAMENGPKIMNLLSISARTQSNESNFEEMFFDIISGNDLQYFQLFPSRSSTGTTLQRTQQLNREKIKSYQLKIRATNALNPNYITVQLIWITVVDENDNSPRFDKTNYNTSVLEGSPIGTVLIQVHAIDPDEGRNSIIVYSILPLDGSKLFSIDQYAGIITLADKLDANVKSAYMIVVKANNLLGSLNSSYAQVFITITNINKFEPYWLQDTYNVDISELLTPDTQILQLLAADEDFGTNALIKYEIVSGNEANLFDVKLTGMLVTKGKLSYDLQNIFLLKIHIQDGGSPPKSAVKNATVTINVLNSKSNNPIFEKSEYITTVMENTSYFDPPFVVKANSLDKKLTIMYSIPPNQNVSEIFDIGILTGIIVLKKPLEFEKATFYKFIVQATAAGANAAANANILVKVLDASNNVPFFVDSYKSINIELKTSVGNIVYRVSAVDKDSGMNGVIGYRIKSGNINDIFEIDSTTGDIRINNSLDTNTEHFTLFIIAFYNGRPSIESIPFILDIYITGVNYYAPAFSSSSFTVTLSDTSISNQFIYQLAAIDPDPGPDGYLKYNIISGNSDGLFYIDATGVVRVKPPSGFQFLSQYQLGITAEDSFKPPKVSSIFTLFVRTTPRIFVDNVQLGSYQFQTTISFKDYAYLKNLFMLQVLVQRYAPYESSFLVDSQLAPTTWYEVNTDVNSPKLIRYIAVEKSFPQIRVRRSVVNTNDSFVVVIGENTTCAAIKTKNLPSICNGPLKSGFAYRMQLRVYEAQNSTPIESTFSSPITIPTREMQYSFLTDGSQSDMVALSSAFGAICFLSFLVILIYVCWKQRHEIVYNEHLKVTNKTESMYDHSDKAFSNPSSSNPDTFYAHGERDSIERSKAYTKNESETTKPPRITLSNDGAFDKYSIDETEPSENLYALAEAMSKKHEQEKLQKVQEKERSKNIENKYKKSTVFDVVTQLELKNGKKVLNENMPHSYEQEVTDNDSSSVEYESISSYGQHVSKPKNKFYEDDGSIAF</sequence>
<keyword evidence="7" id="KW-0812">Transmembrane</keyword>
<reference evidence="11" key="1">
    <citation type="submission" date="2025-05" db="UniProtKB">
        <authorList>
            <consortium name="RefSeq"/>
        </authorList>
    </citation>
    <scope>NUCLEOTIDE SEQUENCE [LARGE SCALE GENOMIC DNA]</scope>
</reference>
<dbReference type="Gene3D" id="2.60.40.60">
    <property type="entry name" value="Cadherins"/>
    <property type="match status" value="6"/>
</dbReference>
<evidence type="ECO:0000256" key="1">
    <source>
        <dbReference type="ARBA" id="ARBA00004370"/>
    </source>
</evidence>
<protein>
    <submittedName>
        <fullName evidence="12">Uncharacterized protein LOC124805807 isoform X4</fullName>
    </submittedName>
</protein>
<dbReference type="PRINTS" id="PR00205">
    <property type="entry name" value="CADHERIN"/>
</dbReference>
<dbReference type="Gene3D" id="2.60.120.40">
    <property type="match status" value="4"/>
</dbReference>
<feature type="region of interest" description="Disordered" evidence="6">
    <location>
        <begin position="2280"/>
        <end position="2302"/>
    </location>
</feature>
<dbReference type="Gene3D" id="2.60.40.10">
    <property type="entry name" value="Immunoglobulins"/>
    <property type="match status" value="1"/>
</dbReference>
<evidence type="ECO:0000259" key="10">
    <source>
        <dbReference type="PROSITE" id="PS50835"/>
    </source>
</evidence>
<evidence type="ECO:0000259" key="9">
    <source>
        <dbReference type="PROSITE" id="PS50268"/>
    </source>
</evidence>
<feature type="compositionally biased region" description="Polar residues" evidence="6">
    <location>
        <begin position="2283"/>
        <end position="2293"/>
    </location>
</feature>
<dbReference type="CDD" id="cd11304">
    <property type="entry name" value="Cadherin_repeat"/>
    <property type="match status" value="6"/>
</dbReference>
<evidence type="ECO:0000256" key="8">
    <source>
        <dbReference type="SAM" id="SignalP"/>
    </source>
</evidence>
<dbReference type="PROSITE" id="PS50835">
    <property type="entry name" value="IG_LIKE"/>
    <property type="match status" value="1"/>
</dbReference>
<feature type="transmembrane region" description="Helical" evidence="7">
    <location>
        <begin position="2231"/>
        <end position="2255"/>
    </location>
</feature>
<evidence type="ECO:0000256" key="6">
    <source>
        <dbReference type="SAM" id="MobiDB-lite"/>
    </source>
</evidence>
<feature type="domain" description="Ig-like" evidence="10">
    <location>
        <begin position="1344"/>
        <end position="1418"/>
    </location>
</feature>
<dbReference type="Proteomes" id="UP001652625">
    <property type="component" value="Chromosome 01"/>
</dbReference>
<gene>
    <name evidence="12" type="primary">LOC124805807</name>
</gene>
<name>A0ABM4B412_HYDVU</name>
<feature type="domain" description="Cadherin" evidence="9">
    <location>
        <begin position="1860"/>
        <end position="1964"/>
    </location>
</feature>
<dbReference type="PROSITE" id="PS50268">
    <property type="entry name" value="CADHERIN_2"/>
    <property type="match status" value="6"/>
</dbReference>
<keyword evidence="2" id="KW-0677">Repeat</keyword>
<dbReference type="SMART" id="SM00409">
    <property type="entry name" value="IG"/>
    <property type="match status" value="2"/>
</dbReference>
<evidence type="ECO:0000256" key="7">
    <source>
        <dbReference type="SAM" id="Phobius"/>
    </source>
</evidence>
<feature type="domain" description="Cadherin" evidence="9">
    <location>
        <begin position="1965"/>
        <end position="2058"/>
    </location>
</feature>
<dbReference type="InterPro" id="IPR002126">
    <property type="entry name" value="Cadherin-like_dom"/>
</dbReference>
<evidence type="ECO:0000256" key="5">
    <source>
        <dbReference type="PROSITE-ProRule" id="PRU00043"/>
    </source>
</evidence>
<dbReference type="PROSITE" id="PS00232">
    <property type="entry name" value="CADHERIN_1"/>
    <property type="match status" value="1"/>
</dbReference>
<dbReference type="SUPFAM" id="SSF48726">
    <property type="entry name" value="Immunoglobulin"/>
    <property type="match status" value="1"/>
</dbReference>
<dbReference type="InterPro" id="IPR013783">
    <property type="entry name" value="Ig-like_fold"/>
</dbReference>
<evidence type="ECO:0000256" key="3">
    <source>
        <dbReference type="ARBA" id="ARBA00022837"/>
    </source>
</evidence>
<keyword evidence="3 5" id="KW-0106">Calcium</keyword>
<evidence type="ECO:0000313" key="11">
    <source>
        <dbReference type="Proteomes" id="UP001652625"/>
    </source>
</evidence>
<dbReference type="InterPro" id="IPR003599">
    <property type="entry name" value="Ig_sub"/>
</dbReference>
<dbReference type="GeneID" id="124805807"/>
<keyword evidence="7" id="KW-1133">Transmembrane helix</keyword>
<accession>A0ABM4B412</accession>
<feature type="domain" description="Cadherin" evidence="9">
    <location>
        <begin position="1651"/>
        <end position="1756"/>
    </location>
</feature>
<dbReference type="RefSeq" id="XP_065643563.1">
    <property type="nucleotide sequence ID" value="XM_065787491.1"/>
</dbReference>
<dbReference type="Pfam" id="PF00028">
    <property type="entry name" value="Cadherin"/>
    <property type="match status" value="4"/>
</dbReference>
<evidence type="ECO:0000256" key="4">
    <source>
        <dbReference type="ARBA" id="ARBA00023136"/>
    </source>
</evidence>
<organism evidence="11 12">
    <name type="scientific">Hydra vulgaris</name>
    <name type="common">Hydra</name>
    <name type="synonym">Hydra attenuata</name>
    <dbReference type="NCBI Taxonomy" id="6087"/>
    <lineage>
        <taxon>Eukaryota</taxon>
        <taxon>Metazoa</taxon>
        <taxon>Cnidaria</taxon>
        <taxon>Hydrozoa</taxon>
        <taxon>Hydroidolina</taxon>
        <taxon>Anthoathecata</taxon>
        <taxon>Aplanulata</taxon>
        <taxon>Hydridae</taxon>
        <taxon>Hydra</taxon>
    </lineage>
</organism>
<feature type="domain" description="Cadherin" evidence="9">
    <location>
        <begin position="1757"/>
        <end position="1859"/>
    </location>
</feature>
<dbReference type="InterPro" id="IPR007110">
    <property type="entry name" value="Ig-like_dom"/>
</dbReference>
<reference evidence="12" key="2">
    <citation type="submission" date="2025-08" db="UniProtKB">
        <authorList>
            <consortium name="RefSeq"/>
        </authorList>
    </citation>
    <scope>IDENTIFICATION</scope>
</reference>
<dbReference type="InterPro" id="IPR039808">
    <property type="entry name" value="Cadherin"/>
</dbReference>
<dbReference type="PANTHER" id="PTHR24027">
    <property type="entry name" value="CADHERIN-23"/>
    <property type="match status" value="1"/>
</dbReference>
<dbReference type="InterPro" id="IPR020894">
    <property type="entry name" value="Cadherin_CS"/>
</dbReference>